<keyword evidence="5 7" id="KW-1133">Transmembrane helix</keyword>
<feature type="transmembrane region" description="Helical" evidence="7">
    <location>
        <begin position="236"/>
        <end position="256"/>
    </location>
</feature>
<comment type="similarity">
    <text evidence="7">Belongs to the binding-protein-dependent transport system permease family.</text>
</comment>
<feature type="transmembrane region" description="Helical" evidence="7">
    <location>
        <begin position="177"/>
        <end position="199"/>
    </location>
</feature>
<keyword evidence="3" id="KW-1003">Cell membrane</keyword>
<feature type="transmembrane region" description="Helical" evidence="7">
    <location>
        <begin position="71"/>
        <end position="95"/>
    </location>
</feature>
<evidence type="ECO:0000256" key="4">
    <source>
        <dbReference type="ARBA" id="ARBA00022692"/>
    </source>
</evidence>
<dbReference type="PANTHER" id="PTHR43744">
    <property type="entry name" value="ABC TRANSPORTER PERMEASE PROTEIN MG189-RELATED-RELATED"/>
    <property type="match status" value="1"/>
</dbReference>
<comment type="caution">
    <text evidence="9">The sequence shown here is derived from an EMBL/GenBank/DDBJ whole genome shotgun (WGS) entry which is preliminary data.</text>
</comment>
<proteinExistence type="inferred from homology"/>
<dbReference type="Pfam" id="PF00528">
    <property type="entry name" value="BPD_transp_1"/>
    <property type="match status" value="1"/>
</dbReference>
<dbReference type="SUPFAM" id="SSF161098">
    <property type="entry name" value="MetI-like"/>
    <property type="match status" value="1"/>
</dbReference>
<sequence length="272" mass="30399">MKSTFKTVMLYVLLGLSALLIFFPILYAVLASFLRSDQLLVGNIIPTSLSFDNFLRAIHTVPLMTFMANSLIVSTTVMVGQIAVCSLAAFAIVFIDFRGKHVFFMVLISTMMIPWEAIVIPNYLTVVHLNWLNTYQGLSAPFFALAFGTFLLRQHFLTIPKDLQESAELEGCGRFRFFVSFILPLSKPMVSALGVYGFLTTWNMYLWPLLTTTNNHVRTVQIGLKMMISQETSTNWSAVMAGVVIVLMPTLLFLFLGLKQLKRGLMAGAVKG</sequence>
<comment type="subcellular location">
    <subcellularLocation>
        <location evidence="1 7">Cell membrane</location>
        <topology evidence="1 7">Multi-pass membrane protein</topology>
    </subcellularLocation>
</comment>
<reference evidence="9 10" key="1">
    <citation type="submission" date="2024-09" db="EMBL/GenBank/DDBJ databases">
        <authorList>
            <person name="Makale K.P.P."/>
            <person name="Makhzoum A."/>
            <person name="Rantong G."/>
            <person name="Rahube T.O."/>
        </authorList>
    </citation>
    <scope>NUCLEOTIDE SEQUENCE [LARGE SCALE GENOMIC DNA]</scope>
    <source>
        <strain evidence="9 10">KM_D13</strain>
    </source>
</reference>
<evidence type="ECO:0000313" key="10">
    <source>
        <dbReference type="Proteomes" id="UP001575622"/>
    </source>
</evidence>
<evidence type="ECO:0000256" key="5">
    <source>
        <dbReference type="ARBA" id="ARBA00022989"/>
    </source>
</evidence>
<keyword evidence="6 7" id="KW-0472">Membrane</keyword>
<dbReference type="EMBL" id="JBHDLN010000006">
    <property type="protein sequence ID" value="MFB0843499.1"/>
    <property type="molecule type" value="Genomic_DNA"/>
</dbReference>
<dbReference type="PROSITE" id="PS50928">
    <property type="entry name" value="ABC_TM1"/>
    <property type="match status" value="1"/>
</dbReference>
<feature type="domain" description="ABC transmembrane type-1" evidence="8">
    <location>
        <begin position="67"/>
        <end position="257"/>
    </location>
</feature>
<evidence type="ECO:0000313" key="9">
    <source>
        <dbReference type="EMBL" id="MFB0843499.1"/>
    </source>
</evidence>
<dbReference type="InterPro" id="IPR000515">
    <property type="entry name" value="MetI-like"/>
</dbReference>
<evidence type="ECO:0000256" key="3">
    <source>
        <dbReference type="ARBA" id="ARBA00022475"/>
    </source>
</evidence>
<protein>
    <submittedName>
        <fullName evidence="9">Carbohydrate ABC transporter permease</fullName>
    </submittedName>
</protein>
<evidence type="ECO:0000256" key="7">
    <source>
        <dbReference type="RuleBase" id="RU363032"/>
    </source>
</evidence>
<feature type="transmembrane region" description="Helical" evidence="7">
    <location>
        <begin position="136"/>
        <end position="156"/>
    </location>
</feature>
<evidence type="ECO:0000259" key="8">
    <source>
        <dbReference type="PROSITE" id="PS50928"/>
    </source>
</evidence>
<evidence type="ECO:0000256" key="6">
    <source>
        <dbReference type="ARBA" id="ARBA00023136"/>
    </source>
</evidence>
<feature type="transmembrane region" description="Helical" evidence="7">
    <location>
        <begin position="7"/>
        <end position="30"/>
    </location>
</feature>
<feature type="transmembrane region" description="Helical" evidence="7">
    <location>
        <begin position="102"/>
        <end position="124"/>
    </location>
</feature>
<keyword evidence="4 7" id="KW-0812">Transmembrane</keyword>
<dbReference type="PANTHER" id="PTHR43744:SF8">
    <property type="entry name" value="SN-GLYCEROL-3-PHOSPHATE TRANSPORT SYSTEM PERMEASE PROTEIN UGPE"/>
    <property type="match status" value="1"/>
</dbReference>
<name>A0ABV4V093_9BACL</name>
<evidence type="ECO:0000256" key="2">
    <source>
        <dbReference type="ARBA" id="ARBA00022448"/>
    </source>
</evidence>
<gene>
    <name evidence="9" type="ORF">ACEU3E_15065</name>
</gene>
<evidence type="ECO:0000256" key="1">
    <source>
        <dbReference type="ARBA" id="ARBA00004651"/>
    </source>
</evidence>
<organism evidence="9 10">
    <name type="scientific">Paenibacillus oleatilyticus</name>
    <dbReference type="NCBI Taxonomy" id="2594886"/>
    <lineage>
        <taxon>Bacteria</taxon>
        <taxon>Bacillati</taxon>
        <taxon>Bacillota</taxon>
        <taxon>Bacilli</taxon>
        <taxon>Bacillales</taxon>
        <taxon>Paenibacillaceae</taxon>
        <taxon>Paenibacillus</taxon>
    </lineage>
</organism>
<accession>A0ABV4V093</accession>
<keyword evidence="10" id="KW-1185">Reference proteome</keyword>
<dbReference type="Proteomes" id="UP001575622">
    <property type="component" value="Unassembled WGS sequence"/>
</dbReference>
<keyword evidence="2 7" id="KW-0813">Transport</keyword>
<dbReference type="CDD" id="cd06261">
    <property type="entry name" value="TM_PBP2"/>
    <property type="match status" value="1"/>
</dbReference>
<dbReference type="InterPro" id="IPR035906">
    <property type="entry name" value="MetI-like_sf"/>
</dbReference>
<dbReference type="RefSeq" id="WP_281937488.1">
    <property type="nucleotide sequence ID" value="NZ_JBHDLN010000006.1"/>
</dbReference>
<dbReference type="Gene3D" id="1.10.3720.10">
    <property type="entry name" value="MetI-like"/>
    <property type="match status" value="1"/>
</dbReference>